<keyword evidence="1" id="KW-0805">Transcription regulation</keyword>
<evidence type="ECO:0000256" key="1">
    <source>
        <dbReference type="ARBA" id="ARBA00023015"/>
    </source>
</evidence>
<evidence type="ECO:0000313" key="7">
    <source>
        <dbReference type="EMBL" id="PKU68791.1"/>
    </source>
</evidence>
<dbReference type="PANTHER" id="PTHR31499">
    <property type="entry name" value="MYB FAMILY TRANSCRIPTION FACTOR PHL11"/>
    <property type="match status" value="1"/>
</dbReference>
<dbReference type="InterPro" id="IPR006447">
    <property type="entry name" value="Myb_dom_plants"/>
</dbReference>
<feature type="domain" description="MYB-CC type transcription factor LHEQLE-containing" evidence="6">
    <location>
        <begin position="193"/>
        <end position="240"/>
    </location>
</feature>
<keyword evidence="3" id="KW-0539">Nucleus</keyword>
<dbReference type="GO" id="GO:0003700">
    <property type="term" value="F:DNA-binding transcription factor activity"/>
    <property type="evidence" value="ECO:0007669"/>
    <property type="project" value="InterPro"/>
</dbReference>
<feature type="compositionally biased region" description="Polar residues" evidence="4">
    <location>
        <begin position="7"/>
        <end position="19"/>
    </location>
</feature>
<feature type="region of interest" description="Disordered" evidence="4">
    <location>
        <begin position="164"/>
        <end position="189"/>
    </location>
</feature>
<reference evidence="7 8" key="1">
    <citation type="journal article" date="2016" name="Sci. Rep.">
        <title>The Dendrobium catenatum Lindl. genome sequence provides insights into polysaccharide synthase, floral development and adaptive evolution.</title>
        <authorList>
            <person name="Zhang G.Q."/>
            <person name="Xu Q."/>
            <person name="Bian C."/>
            <person name="Tsai W.C."/>
            <person name="Yeh C.M."/>
            <person name="Liu K.W."/>
            <person name="Yoshida K."/>
            <person name="Zhang L.S."/>
            <person name="Chang S.B."/>
            <person name="Chen F."/>
            <person name="Shi Y."/>
            <person name="Su Y.Y."/>
            <person name="Zhang Y.Q."/>
            <person name="Chen L.J."/>
            <person name="Yin Y."/>
            <person name="Lin M."/>
            <person name="Huang H."/>
            <person name="Deng H."/>
            <person name="Wang Z.W."/>
            <person name="Zhu S.L."/>
            <person name="Zhao X."/>
            <person name="Deng C."/>
            <person name="Niu S.C."/>
            <person name="Huang J."/>
            <person name="Wang M."/>
            <person name="Liu G.H."/>
            <person name="Yang H.J."/>
            <person name="Xiao X.J."/>
            <person name="Hsiao Y.Y."/>
            <person name="Wu W.L."/>
            <person name="Chen Y.Y."/>
            <person name="Mitsuda N."/>
            <person name="Ohme-Takagi M."/>
            <person name="Luo Y.B."/>
            <person name="Van de Peer Y."/>
            <person name="Liu Z.J."/>
        </authorList>
    </citation>
    <scope>NUCLEOTIDE SEQUENCE [LARGE SCALE GENOMIC DNA]</scope>
    <source>
        <tissue evidence="7">The whole plant</tissue>
    </source>
</reference>
<feature type="compositionally biased region" description="Basic and acidic residues" evidence="4">
    <location>
        <begin position="165"/>
        <end position="189"/>
    </location>
</feature>
<sequence length="335" mass="37859">MLDRSSLDWSSRPNPTGRFSFTEGGGRADMRRKPHEARGGVHVNFKLLLGAKMRGTPSGGLVKGELQRENCEACGRLEVCSYDFMKREEQERKCEEDDQQGLVLSVDAKPRLKWTRQLHEQFVDAVTELGGAEKATPKLVMRLMAVPGLTLYHLKSHLQKYRLAKNRDPSTVNDDKKTNDELKDTDDKSQPEFNEAMLQQIQIDVQRKLQEQIEVQKHLQLRIEAQGKYLHSVLKKAQETLAGYSSTSLGTEAARTELSELVSAMETECRSSSFNNGGSISKRNQNADSSMDSCLTSELFELREKYAGYHKLEASPCSNITVKNRGELQEFDLNK</sequence>
<name>A0A2I0VZF6_9ASPA</name>
<keyword evidence="8" id="KW-1185">Reference proteome</keyword>
<evidence type="ECO:0000259" key="6">
    <source>
        <dbReference type="Pfam" id="PF14379"/>
    </source>
</evidence>
<dbReference type="EMBL" id="KZ503047">
    <property type="protein sequence ID" value="PKU68791.1"/>
    <property type="molecule type" value="Genomic_DNA"/>
</dbReference>
<evidence type="ECO:0000259" key="5">
    <source>
        <dbReference type="Pfam" id="PF00249"/>
    </source>
</evidence>
<dbReference type="Pfam" id="PF00249">
    <property type="entry name" value="Myb_DNA-binding"/>
    <property type="match status" value="1"/>
</dbReference>
<dbReference type="Proteomes" id="UP000233837">
    <property type="component" value="Unassembled WGS sequence"/>
</dbReference>
<evidence type="ECO:0000256" key="4">
    <source>
        <dbReference type="SAM" id="MobiDB-lite"/>
    </source>
</evidence>
<organism evidence="7 8">
    <name type="scientific">Dendrobium catenatum</name>
    <dbReference type="NCBI Taxonomy" id="906689"/>
    <lineage>
        <taxon>Eukaryota</taxon>
        <taxon>Viridiplantae</taxon>
        <taxon>Streptophyta</taxon>
        <taxon>Embryophyta</taxon>
        <taxon>Tracheophyta</taxon>
        <taxon>Spermatophyta</taxon>
        <taxon>Magnoliopsida</taxon>
        <taxon>Liliopsida</taxon>
        <taxon>Asparagales</taxon>
        <taxon>Orchidaceae</taxon>
        <taxon>Epidendroideae</taxon>
        <taxon>Malaxideae</taxon>
        <taxon>Dendrobiinae</taxon>
        <taxon>Dendrobium</taxon>
    </lineage>
</organism>
<dbReference type="PANTHER" id="PTHR31499:SF11">
    <property type="entry name" value="MYB FAMILY TRANSCRIPTION FACTOR PHL8"/>
    <property type="match status" value="1"/>
</dbReference>
<dbReference type="InterPro" id="IPR001005">
    <property type="entry name" value="SANT/Myb"/>
</dbReference>
<evidence type="ECO:0000256" key="2">
    <source>
        <dbReference type="ARBA" id="ARBA00023163"/>
    </source>
</evidence>
<gene>
    <name evidence="7" type="primary">APL</name>
    <name evidence="7" type="ORF">MA16_Dca017079</name>
</gene>
<evidence type="ECO:0000256" key="3">
    <source>
        <dbReference type="ARBA" id="ARBA00023242"/>
    </source>
</evidence>
<dbReference type="FunFam" id="1.10.10.60:FF:000002">
    <property type="entry name" value="Myb family transcription factor"/>
    <property type="match status" value="1"/>
</dbReference>
<dbReference type="SUPFAM" id="SSF46689">
    <property type="entry name" value="Homeodomain-like"/>
    <property type="match status" value="1"/>
</dbReference>
<accession>A0A2I0VZF6</accession>
<dbReference type="Pfam" id="PF14379">
    <property type="entry name" value="Myb_CC_LHEQLE"/>
    <property type="match status" value="1"/>
</dbReference>
<dbReference type="InterPro" id="IPR025756">
    <property type="entry name" value="Myb_CC_LHEQLE"/>
</dbReference>
<evidence type="ECO:0000313" key="8">
    <source>
        <dbReference type="Proteomes" id="UP000233837"/>
    </source>
</evidence>
<dbReference type="NCBIfam" id="TIGR01557">
    <property type="entry name" value="myb_SHAQKYF"/>
    <property type="match status" value="1"/>
</dbReference>
<dbReference type="InterPro" id="IPR009057">
    <property type="entry name" value="Homeodomain-like_sf"/>
</dbReference>
<feature type="domain" description="Myb-like" evidence="5">
    <location>
        <begin position="111"/>
        <end position="162"/>
    </location>
</feature>
<dbReference type="Gene3D" id="1.10.10.60">
    <property type="entry name" value="Homeodomain-like"/>
    <property type="match status" value="1"/>
</dbReference>
<proteinExistence type="predicted"/>
<dbReference type="InterPro" id="IPR046955">
    <property type="entry name" value="PHR1-like"/>
</dbReference>
<dbReference type="AlphaFoldDB" id="A0A2I0VZF6"/>
<protein>
    <submittedName>
        <fullName evidence="7">Myb family transcription factor APL</fullName>
    </submittedName>
</protein>
<reference evidence="7 8" key="2">
    <citation type="journal article" date="2017" name="Nature">
        <title>The Apostasia genome and the evolution of orchids.</title>
        <authorList>
            <person name="Zhang G.Q."/>
            <person name="Liu K.W."/>
            <person name="Li Z."/>
            <person name="Lohaus R."/>
            <person name="Hsiao Y.Y."/>
            <person name="Niu S.C."/>
            <person name="Wang J.Y."/>
            <person name="Lin Y.C."/>
            <person name="Xu Q."/>
            <person name="Chen L.J."/>
            <person name="Yoshida K."/>
            <person name="Fujiwara S."/>
            <person name="Wang Z.W."/>
            <person name="Zhang Y.Q."/>
            <person name="Mitsuda N."/>
            <person name="Wang M."/>
            <person name="Liu G.H."/>
            <person name="Pecoraro L."/>
            <person name="Huang H.X."/>
            <person name="Xiao X.J."/>
            <person name="Lin M."/>
            <person name="Wu X.Y."/>
            <person name="Wu W.L."/>
            <person name="Chen Y.Y."/>
            <person name="Chang S.B."/>
            <person name="Sakamoto S."/>
            <person name="Ohme-Takagi M."/>
            <person name="Yagi M."/>
            <person name="Zeng S.J."/>
            <person name="Shen C.Y."/>
            <person name="Yeh C.M."/>
            <person name="Luo Y.B."/>
            <person name="Tsai W.C."/>
            <person name="Van de Peer Y."/>
            <person name="Liu Z.J."/>
        </authorList>
    </citation>
    <scope>NUCLEOTIDE SEQUENCE [LARGE SCALE GENOMIC DNA]</scope>
    <source>
        <tissue evidence="7">The whole plant</tissue>
    </source>
</reference>
<dbReference type="GO" id="GO:0003677">
    <property type="term" value="F:DNA binding"/>
    <property type="evidence" value="ECO:0007669"/>
    <property type="project" value="InterPro"/>
</dbReference>
<feature type="region of interest" description="Disordered" evidence="4">
    <location>
        <begin position="1"/>
        <end position="32"/>
    </location>
</feature>
<keyword evidence="2" id="KW-0804">Transcription</keyword>